<dbReference type="Proteomes" id="UP000887116">
    <property type="component" value="Unassembled WGS sequence"/>
</dbReference>
<gene>
    <name evidence="4" type="primary">Wdr61</name>
    <name evidence="4" type="ORF">TNCT_681741</name>
</gene>
<keyword evidence="5" id="KW-1185">Reference proteome</keyword>
<feature type="repeat" description="WD" evidence="3">
    <location>
        <begin position="97"/>
        <end position="132"/>
    </location>
</feature>
<evidence type="ECO:0000256" key="1">
    <source>
        <dbReference type="ARBA" id="ARBA00022574"/>
    </source>
</evidence>
<dbReference type="GO" id="GO:0016593">
    <property type="term" value="C:Cdc73/Paf1 complex"/>
    <property type="evidence" value="ECO:0007669"/>
    <property type="project" value="TreeGrafter"/>
</dbReference>
<name>A0A8X6KUV9_TRICU</name>
<dbReference type="OrthoDB" id="17410at2759"/>
<keyword evidence="2" id="KW-0677">Repeat</keyword>
<evidence type="ECO:0000313" key="5">
    <source>
        <dbReference type="Proteomes" id="UP000887116"/>
    </source>
</evidence>
<dbReference type="InterPro" id="IPR036322">
    <property type="entry name" value="WD40_repeat_dom_sf"/>
</dbReference>
<dbReference type="Pfam" id="PF00400">
    <property type="entry name" value="WD40"/>
    <property type="match status" value="2"/>
</dbReference>
<dbReference type="PANTHER" id="PTHR44090">
    <property type="entry name" value="WD REPEAT-CONTAINING PROTEIN 61"/>
    <property type="match status" value="1"/>
</dbReference>
<dbReference type="InterPro" id="IPR001680">
    <property type="entry name" value="WD40_rpt"/>
</dbReference>
<evidence type="ECO:0000256" key="3">
    <source>
        <dbReference type="PROSITE-ProRule" id="PRU00221"/>
    </source>
</evidence>
<sequence length="132" mass="14870">MYSIIFKQEQAHDDSIWCCAWKKGQRDNINHIVTGGVDDMVKSGKWQHANLIGTLSGHGSWVLSVDCSPDNAHFVSCSSDKTVKVWEIASKECIHTFNEHLDQVWCAKYNHNGSKVVSVSDDRTINIYDCPT</sequence>
<dbReference type="PROSITE" id="PS50294">
    <property type="entry name" value="WD_REPEATS_REGION"/>
    <property type="match status" value="2"/>
</dbReference>
<keyword evidence="1 3" id="KW-0853">WD repeat</keyword>
<dbReference type="InterPro" id="IPR051510">
    <property type="entry name" value="SKI8"/>
</dbReference>
<dbReference type="PANTHER" id="PTHR44090:SF1">
    <property type="entry name" value="SUPERKILLER COMPLEX PROTEIN 8"/>
    <property type="match status" value="1"/>
</dbReference>
<dbReference type="Gene3D" id="2.130.10.10">
    <property type="entry name" value="YVTN repeat-like/Quinoprotein amine dehydrogenase"/>
    <property type="match status" value="1"/>
</dbReference>
<dbReference type="EMBL" id="BMAO01012962">
    <property type="protein sequence ID" value="GFQ85176.1"/>
    <property type="molecule type" value="Genomic_DNA"/>
</dbReference>
<accession>A0A8X6KUV9</accession>
<evidence type="ECO:0000256" key="2">
    <source>
        <dbReference type="ARBA" id="ARBA00022737"/>
    </source>
</evidence>
<reference evidence="4" key="1">
    <citation type="submission" date="2020-07" db="EMBL/GenBank/DDBJ databases">
        <title>Multicomponent nature underlies the extraordinary mechanical properties of spider dragline silk.</title>
        <authorList>
            <person name="Kono N."/>
            <person name="Nakamura H."/>
            <person name="Mori M."/>
            <person name="Yoshida Y."/>
            <person name="Ohtoshi R."/>
            <person name="Malay A.D."/>
            <person name="Moran D.A.P."/>
            <person name="Tomita M."/>
            <person name="Numata K."/>
            <person name="Arakawa K."/>
        </authorList>
    </citation>
    <scope>NUCLEOTIDE SEQUENCE</scope>
</reference>
<dbReference type="SMART" id="SM00320">
    <property type="entry name" value="WD40"/>
    <property type="match status" value="3"/>
</dbReference>
<dbReference type="AlphaFoldDB" id="A0A8X6KUV9"/>
<evidence type="ECO:0000313" key="4">
    <source>
        <dbReference type="EMBL" id="GFQ85176.1"/>
    </source>
</evidence>
<feature type="repeat" description="WD" evidence="3">
    <location>
        <begin position="55"/>
        <end position="96"/>
    </location>
</feature>
<dbReference type="SUPFAM" id="SSF50978">
    <property type="entry name" value="WD40 repeat-like"/>
    <property type="match status" value="1"/>
</dbReference>
<organism evidence="4 5">
    <name type="scientific">Trichonephila clavata</name>
    <name type="common">Joro spider</name>
    <name type="synonym">Nephila clavata</name>
    <dbReference type="NCBI Taxonomy" id="2740835"/>
    <lineage>
        <taxon>Eukaryota</taxon>
        <taxon>Metazoa</taxon>
        <taxon>Ecdysozoa</taxon>
        <taxon>Arthropoda</taxon>
        <taxon>Chelicerata</taxon>
        <taxon>Arachnida</taxon>
        <taxon>Araneae</taxon>
        <taxon>Araneomorphae</taxon>
        <taxon>Entelegynae</taxon>
        <taxon>Araneoidea</taxon>
        <taxon>Nephilidae</taxon>
        <taxon>Trichonephila</taxon>
    </lineage>
</organism>
<comment type="caution">
    <text evidence="4">The sequence shown here is derived from an EMBL/GenBank/DDBJ whole genome shotgun (WGS) entry which is preliminary data.</text>
</comment>
<dbReference type="PROSITE" id="PS50082">
    <property type="entry name" value="WD_REPEATS_2"/>
    <property type="match status" value="2"/>
</dbReference>
<proteinExistence type="predicted"/>
<protein>
    <submittedName>
        <fullName evidence="4">WD repeat-containing protein 61</fullName>
    </submittedName>
</protein>
<dbReference type="InterPro" id="IPR015943">
    <property type="entry name" value="WD40/YVTN_repeat-like_dom_sf"/>
</dbReference>